<accession>A0A820HGN1</accession>
<reference evidence="2" key="1">
    <citation type="submission" date="2021-02" db="EMBL/GenBank/DDBJ databases">
        <authorList>
            <person name="Nowell W R."/>
        </authorList>
    </citation>
    <scope>NUCLEOTIDE SEQUENCE</scope>
</reference>
<gene>
    <name evidence="2" type="ORF">FNK824_LOCUS40353</name>
</gene>
<feature type="non-terminal residue" evidence="2">
    <location>
        <position position="100"/>
    </location>
</feature>
<evidence type="ECO:0000256" key="1">
    <source>
        <dbReference type="SAM" id="MobiDB-lite"/>
    </source>
</evidence>
<evidence type="ECO:0000313" key="3">
    <source>
        <dbReference type="Proteomes" id="UP000663874"/>
    </source>
</evidence>
<feature type="compositionally biased region" description="Polar residues" evidence="1">
    <location>
        <begin position="87"/>
        <end position="100"/>
    </location>
</feature>
<dbReference type="Proteomes" id="UP000663874">
    <property type="component" value="Unassembled WGS sequence"/>
</dbReference>
<proteinExistence type="predicted"/>
<name>A0A820HGN1_9BILA</name>
<feature type="region of interest" description="Disordered" evidence="1">
    <location>
        <begin position="81"/>
        <end position="100"/>
    </location>
</feature>
<comment type="caution">
    <text evidence="2">The sequence shown here is derived from an EMBL/GenBank/DDBJ whole genome shotgun (WGS) entry which is preliminary data.</text>
</comment>
<sequence length="100" mass="11622">MANRNQESNSTVNKLSNNIKPFDDMFDTIDETNDGLQFSKDVLNQYFLTGQLKSMIYEEEIIQYDILNDSDYVELIQEEEQQDDGTILSQKLSQLSTKDQ</sequence>
<dbReference type="AlphaFoldDB" id="A0A820HGN1"/>
<dbReference type="EMBL" id="CAJOBE010031549">
    <property type="protein sequence ID" value="CAF4293358.1"/>
    <property type="molecule type" value="Genomic_DNA"/>
</dbReference>
<protein>
    <submittedName>
        <fullName evidence="2">Uncharacterized protein</fullName>
    </submittedName>
</protein>
<evidence type="ECO:0000313" key="2">
    <source>
        <dbReference type="EMBL" id="CAF4293358.1"/>
    </source>
</evidence>
<organism evidence="2 3">
    <name type="scientific">Rotaria sordida</name>
    <dbReference type="NCBI Taxonomy" id="392033"/>
    <lineage>
        <taxon>Eukaryota</taxon>
        <taxon>Metazoa</taxon>
        <taxon>Spiralia</taxon>
        <taxon>Gnathifera</taxon>
        <taxon>Rotifera</taxon>
        <taxon>Eurotatoria</taxon>
        <taxon>Bdelloidea</taxon>
        <taxon>Philodinida</taxon>
        <taxon>Philodinidae</taxon>
        <taxon>Rotaria</taxon>
    </lineage>
</organism>